<feature type="transmembrane region" description="Helical" evidence="2">
    <location>
        <begin position="149"/>
        <end position="171"/>
    </location>
</feature>
<sequence>MIFCCRYGDVLTKNEKSLFFLRIYSQHFARNKSAIRFGQSKLVIRNPFMAWFNPFMAWFNPFMAWFNPFMAWFNPFMAWFNPFMAWFNPFMAWFNPFMAWFNPFMAWFNPFMAWFNPFMAWFNPFMAWFNPFMAWFNPFMAWFNPFMAWFNPFMAWFNPFMAWFNPFMAWFNPFMAWKGRRNNCRANGAIGRDESVKGRADSHDKKPLSLIELHSPGQFRWLFLSELLDFASGNLSVPVHLRNEAAYVEEWGKDFTEMAEEIEISLRIGPSHCDHPSSSSSAGILVGEKRRPNENDHHGLAPTSSSSSTSDEKLTTSGHKRTTRGKRAQCSPAIASDNAQDNSETPFYLSDSSTSCSLSKCSSSSSASSPSCHPPDTDGDQKASTPPFTADEDVVEQIVWPPNKPDAKWKVRTLGLMAAILPAVGCYFCLAYTFAFQYDRVANFTIPSAICPGLKSMFPPVSYSIGVWKPQKYIWLMVLSMHIPPRFFYAIVHKSHYALGESEFRQRRWFPKISRLHYFLLVVEALGLLAVSVIDIESHFKVHAVCFALWLVPVNFNCFLIWSWLGFRRCHSRHRRTFPLGPDCFILLTKSEGRGTGEIFLLNSFFSFLPFNFNMLFNNMLHFHSGINQLKPMHKRVFRIKCGLFLVGYPISVSTAASYLTFVLSCSTFAYATFSVAEYFLIGINSFFYFLVVWEFEGSKVEVYIKHRQHEHASSSREEIQK</sequence>
<feature type="domain" description="CWH43-like N-terminal" evidence="3">
    <location>
        <begin position="415"/>
        <end position="561"/>
    </location>
</feature>
<dbReference type="Pfam" id="PF10277">
    <property type="entry name" value="Frag1"/>
    <property type="match status" value="2"/>
</dbReference>
<name>A0A914GSM7_GLORO</name>
<feature type="transmembrane region" description="Helical" evidence="2">
    <location>
        <begin position="414"/>
        <end position="435"/>
    </location>
</feature>
<keyword evidence="4" id="KW-1185">Reference proteome</keyword>
<feature type="transmembrane region" description="Helical" evidence="2">
    <location>
        <begin position="48"/>
        <end position="66"/>
    </location>
</feature>
<evidence type="ECO:0000256" key="2">
    <source>
        <dbReference type="SAM" id="Phobius"/>
    </source>
</evidence>
<dbReference type="GO" id="GO:0006506">
    <property type="term" value="P:GPI anchor biosynthetic process"/>
    <property type="evidence" value="ECO:0007669"/>
    <property type="project" value="TreeGrafter"/>
</dbReference>
<feature type="region of interest" description="Disordered" evidence="1">
    <location>
        <begin position="290"/>
        <end position="346"/>
    </location>
</feature>
<feature type="transmembrane region" description="Helical" evidence="2">
    <location>
        <begin position="513"/>
        <end position="534"/>
    </location>
</feature>
<evidence type="ECO:0000313" key="5">
    <source>
        <dbReference type="WBParaSite" id="Gr19_v10_g10392.t1"/>
    </source>
</evidence>
<feature type="transmembrane region" description="Helical" evidence="2">
    <location>
        <begin position="642"/>
        <end position="662"/>
    </location>
</feature>
<feature type="transmembrane region" description="Helical" evidence="2">
    <location>
        <begin position="540"/>
        <end position="567"/>
    </location>
</feature>
<organism evidence="4 5">
    <name type="scientific">Globodera rostochiensis</name>
    <name type="common">Golden nematode worm</name>
    <name type="synonym">Heterodera rostochiensis</name>
    <dbReference type="NCBI Taxonomy" id="31243"/>
    <lineage>
        <taxon>Eukaryota</taxon>
        <taxon>Metazoa</taxon>
        <taxon>Ecdysozoa</taxon>
        <taxon>Nematoda</taxon>
        <taxon>Chromadorea</taxon>
        <taxon>Rhabditida</taxon>
        <taxon>Tylenchina</taxon>
        <taxon>Tylenchomorpha</taxon>
        <taxon>Tylenchoidea</taxon>
        <taxon>Heteroderidae</taxon>
        <taxon>Heteroderinae</taxon>
        <taxon>Globodera</taxon>
    </lineage>
</organism>
<evidence type="ECO:0000259" key="3">
    <source>
        <dbReference type="Pfam" id="PF10277"/>
    </source>
</evidence>
<dbReference type="AlphaFoldDB" id="A0A914GSM7"/>
<reference evidence="5" key="1">
    <citation type="submission" date="2022-11" db="UniProtKB">
        <authorList>
            <consortium name="WormBaseParasite"/>
        </authorList>
    </citation>
    <scope>IDENTIFICATION</scope>
</reference>
<feature type="transmembrane region" description="Helical" evidence="2">
    <location>
        <begin position="668"/>
        <end position="692"/>
    </location>
</feature>
<dbReference type="GO" id="GO:0005789">
    <property type="term" value="C:endoplasmic reticulum membrane"/>
    <property type="evidence" value="ECO:0007669"/>
    <property type="project" value="TreeGrafter"/>
</dbReference>
<feature type="transmembrane region" description="Helical" evidence="2">
    <location>
        <begin position="473"/>
        <end position="492"/>
    </location>
</feature>
<dbReference type="InterPro" id="IPR039545">
    <property type="entry name" value="PGAP2"/>
</dbReference>
<feature type="compositionally biased region" description="Basic residues" evidence="1">
    <location>
        <begin position="318"/>
        <end position="327"/>
    </location>
</feature>
<keyword evidence="2" id="KW-1133">Transmembrane helix</keyword>
<evidence type="ECO:0000313" key="4">
    <source>
        <dbReference type="Proteomes" id="UP000887572"/>
    </source>
</evidence>
<dbReference type="PANTHER" id="PTHR12892:SF15">
    <property type="entry name" value="POST-GPI ATTACHMENT TO PROTEINS FACTOR 2-LIKE"/>
    <property type="match status" value="1"/>
</dbReference>
<keyword evidence="2" id="KW-0472">Membrane</keyword>
<evidence type="ECO:0000256" key="1">
    <source>
        <dbReference type="SAM" id="MobiDB-lite"/>
    </source>
</evidence>
<proteinExistence type="predicted"/>
<dbReference type="InterPro" id="IPR019402">
    <property type="entry name" value="CWH43_N"/>
</dbReference>
<accession>A0A914GSM7</accession>
<dbReference type="GO" id="GO:0000139">
    <property type="term" value="C:Golgi membrane"/>
    <property type="evidence" value="ECO:0007669"/>
    <property type="project" value="InterPro"/>
</dbReference>
<feature type="compositionally biased region" description="Basic and acidic residues" evidence="1">
    <location>
        <begin position="290"/>
        <end position="299"/>
    </location>
</feature>
<dbReference type="WBParaSite" id="Gr19_v10_g10392.t1">
    <property type="protein sequence ID" value="Gr19_v10_g10392.t1"/>
    <property type="gene ID" value="Gr19_v10_g10392"/>
</dbReference>
<dbReference type="Proteomes" id="UP000887572">
    <property type="component" value="Unplaced"/>
</dbReference>
<protein>
    <recommendedName>
        <fullName evidence="3">CWH43-like N-terminal domain-containing protein</fullName>
    </recommendedName>
</protein>
<feature type="region of interest" description="Disordered" evidence="1">
    <location>
        <begin position="364"/>
        <end position="387"/>
    </location>
</feature>
<feature type="domain" description="CWH43-like N-terminal" evidence="3">
    <location>
        <begin position="608"/>
        <end position="698"/>
    </location>
</feature>
<dbReference type="PANTHER" id="PTHR12892">
    <property type="entry name" value="FGF RECEPTOR ACTIVATING PROTEIN 1"/>
    <property type="match status" value="1"/>
</dbReference>
<keyword evidence="2" id="KW-0812">Transmembrane</keyword>